<name>A0ACA9NLP6_9GLOM</name>
<reference evidence="1" key="1">
    <citation type="submission" date="2021-06" db="EMBL/GenBank/DDBJ databases">
        <authorList>
            <person name="Kallberg Y."/>
            <person name="Tangrot J."/>
            <person name="Rosling A."/>
        </authorList>
    </citation>
    <scope>NUCLEOTIDE SEQUENCE</scope>
    <source>
        <strain evidence="1">IL203A</strain>
    </source>
</reference>
<evidence type="ECO:0000313" key="1">
    <source>
        <dbReference type="EMBL" id="CAG8663557.1"/>
    </source>
</evidence>
<accession>A0ACA9NLP6</accession>
<proteinExistence type="predicted"/>
<protein>
    <submittedName>
        <fullName evidence="1">10491_t:CDS:1</fullName>
    </submittedName>
</protein>
<feature type="non-terminal residue" evidence="1">
    <location>
        <position position="1"/>
    </location>
</feature>
<dbReference type="Proteomes" id="UP000789702">
    <property type="component" value="Unassembled WGS sequence"/>
</dbReference>
<comment type="caution">
    <text evidence="1">The sequence shown here is derived from an EMBL/GenBank/DDBJ whole genome shotgun (WGS) entry which is preliminary data.</text>
</comment>
<gene>
    <name evidence="1" type="ORF">DHETER_LOCUS9863</name>
</gene>
<keyword evidence="2" id="KW-1185">Reference proteome</keyword>
<sequence length="88" mass="10025">VSISKDEDCENEDCNSCILKIEFRENQNKKALKGCILCDDEIAELLENKFAKKGVNNSRGRGRGGYRRGKRGLSRGRSRGRRKHLKSQ</sequence>
<organism evidence="1 2">
    <name type="scientific">Dentiscutata heterogama</name>
    <dbReference type="NCBI Taxonomy" id="1316150"/>
    <lineage>
        <taxon>Eukaryota</taxon>
        <taxon>Fungi</taxon>
        <taxon>Fungi incertae sedis</taxon>
        <taxon>Mucoromycota</taxon>
        <taxon>Glomeromycotina</taxon>
        <taxon>Glomeromycetes</taxon>
        <taxon>Diversisporales</taxon>
        <taxon>Gigasporaceae</taxon>
        <taxon>Dentiscutata</taxon>
    </lineage>
</organism>
<dbReference type="EMBL" id="CAJVPU010018078">
    <property type="protein sequence ID" value="CAG8663557.1"/>
    <property type="molecule type" value="Genomic_DNA"/>
</dbReference>
<evidence type="ECO:0000313" key="2">
    <source>
        <dbReference type="Proteomes" id="UP000789702"/>
    </source>
</evidence>